<feature type="domain" description="PEGA" evidence="4">
    <location>
        <begin position="138"/>
        <end position="200"/>
    </location>
</feature>
<keyword evidence="2" id="KW-1133">Transmembrane helix</keyword>
<proteinExistence type="predicted"/>
<dbReference type="AlphaFoldDB" id="A0A9X3X0E2"/>
<feature type="repeat" description="TPR" evidence="1">
    <location>
        <begin position="30"/>
        <end position="63"/>
    </location>
</feature>
<dbReference type="Proteomes" id="UP001151081">
    <property type="component" value="Unassembled WGS sequence"/>
</dbReference>
<dbReference type="Pfam" id="PF08308">
    <property type="entry name" value="PEGA"/>
    <property type="match status" value="2"/>
</dbReference>
<evidence type="ECO:0000256" key="1">
    <source>
        <dbReference type="PROSITE-ProRule" id="PRU00339"/>
    </source>
</evidence>
<dbReference type="RefSeq" id="WP_272419749.1">
    <property type="nucleotide sequence ID" value="NZ_JAGTJJ010000004.1"/>
</dbReference>
<keyword evidence="1" id="KW-0802">TPR repeat</keyword>
<feature type="chain" id="PRO_5040727847" evidence="3">
    <location>
        <begin position="24"/>
        <end position="398"/>
    </location>
</feature>
<comment type="caution">
    <text evidence="5">The sequence shown here is derived from an EMBL/GenBank/DDBJ whole genome shotgun (WGS) entry which is preliminary data.</text>
</comment>
<dbReference type="InterPro" id="IPR019734">
    <property type="entry name" value="TPR_rpt"/>
</dbReference>
<dbReference type="PROSITE" id="PS50005">
    <property type="entry name" value="TPR"/>
    <property type="match status" value="1"/>
</dbReference>
<keyword evidence="6" id="KW-1185">Reference proteome</keyword>
<evidence type="ECO:0000313" key="5">
    <source>
        <dbReference type="EMBL" id="MDC3981449.1"/>
    </source>
</evidence>
<dbReference type="Gene3D" id="1.25.40.10">
    <property type="entry name" value="Tetratricopeptide repeat domain"/>
    <property type="match status" value="1"/>
</dbReference>
<feature type="domain" description="PEGA" evidence="4">
    <location>
        <begin position="210"/>
        <end position="272"/>
    </location>
</feature>
<sequence length="398" mass="41833">MKRVVYGLVAAMLASAFAGPARAGDAVEEARILFTAGAQAYEAGRYADAVDAFRAAHALTPERPTVLFSLAQAERRHFTVARDPAVLEAAITHFRSYLELVPEGGRRADVVAALGELQAIAASLEQKNIEASVSKARLLITTQTPGAVITIDGTERTTVPVIEAIAAGKHAVVVSAPGFIGETREIVAVEGAILPVEINLRERPSFLAVTAPRGASIQVDGRSQGEAPLVSPIELPSGAHVVTVAKRGHDPRTLRVMIERGGTNRLDVSLATTRQRRVSYGLVVGAGVAFVSGFALAVSSALQEDAAQRLLSRTEQGNIDLGTLEAYESARTSRDVLRTGAIGSFAMSTVFGVAAIATYWFDNPTPGPAGSGETARMERFARVVPMPGGAWIGVGGRF</sequence>
<evidence type="ECO:0000256" key="3">
    <source>
        <dbReference type="SAM" id="SignalP"/>
    </source>
</evidence>
<dbReference type="SUPFAM" id="SSF48452">
    <property type="entry name" value="TPR-like"/>
    <property type="match status" value="1"/>
</dbReference>
<feature type="signal peptide" evidence="3">
    <location>
        <begin position="1"/>
        <end position="23"/>
    </location>
</feature>
<evidence type="ECO:0000313" key="6">
    <source>
        <dbReference type="Proteomes" id="UP001151081"/>
    </source>
</evidence>
<dbReference type="EMBL" id="JAGTJJ010000004">
    <property type="protein sequence ID" value="MDC3981449.1"/>
    <property type="molecule type" value="Genomic_DNA"/>
</dbReference>
<feature type="transmembrane region" description="Helical" evidence="2">
    <location>
        <begin position="341"/>
        <end position="361"/>
    </location>
</feature>
<keyword evidence="3" id="KW-0732">Signal</keyword>
<evidence type="ECO:0000259" key="4">
    <source>
        <dbReference type="Pfam" id="PF08308"/>
    </source>
</evidence>
<protein>
    <submittedName>
        <fullName evidence="5">PEGA domain-containing protein</fullName>
    </submittedName>
</protein>
<dbReference type="InterPro" id="IPR011990">
    <property type="entry name" value="TPR-like_helical_dom_sf"/>
</dbReference>
<accession>A0A9X3X0E2</accession>
<name>A0A9X3X0E2_9BACT</name>
<reference evidence="5 6" key="1">
    <citation type="submission" date="2021-04" db="EMBL/GenBank/DDBJ databases">
        <title>Genome analysis of Polyangium sp.</title>
        <authorList>
            <person name="Li Y."/>
            <person name="Wang J."/>
        </authorList>
    </citation>
    <scope>NUCLEOTIDE SEQUENCE [LARGE SCALE GENOMIC DNA]</scope>
    <source>
        <strain evidence="5 6">SDU14</strain>
    </source>
</reference>
<evidence type="ECO:0000256" key="2">
    <source>
        <dbReference type="SAM" id="Phobius"/>
    </source>
</evidence>
<organism evidence="5 6">
    <name type="scientific">Polyangium jinanense</name>
    <dbReference type="NCBI Taxonomy" id="2829994"/>
    <lineage>
        <taxon>Bacteria</taxon>
        <taxon>Pseudomonadati</taxon>
        <taxon>Myxococcota</taxon>
        <taxon>Polyangia</taxon>
        <taxon>Polyangiales</taxon>
        <taxon>Polyangiaceae</taxon>
        <taxon>Polyangium</taxon>
    </lineage>
</organism>
<dbReference type="InterPro" id="IPR013229">
    <property type="entry name" value="PEGA"/>
</dbReference>
<keyword evidence="2" id="KW-0472">Membrane</keyword>
<gene>
    <name evidence="5" type="ORF">KEG57_13130</name>
</gene>
<keyword evidence="2" id="KW-0812">Transmembrane</keyword>
<feature type="transmembrane region" description="Helical" evidence="2">
    <location>
        <begin position="278"/>
        <end position="302"/>
    </location>
</feature>